<dbReference type="Proteomes" id="UP001596547">
    <property type="component" value="Unassembled WGS sequence"/>
</dbReference>
<proteinExistence type="predicted"/>
<gene>
    <name evidence="2" type="ORF">ACFQPE_03255</name>
</gene>
<reference evidence="2 3" key="1">
    <citation type="journal article" date="2019" name="Int. J. Syst. Evol. Microbiol.">
        <title>The Global Catalogue of Microorganisms (GCM) 10K type strain sequencing project: providing services to taxonomists for standard genome sequencing and annotation.</title>
        <authorList>
            <consortium name="The Broad Institute Genomics Platform"/>
            <consortium name="The Broad Institute Genome Sequencing Center for Infectious Disease"/>
            <person name="Wu L."/>
            <person name="Ma J."/>
        </authorList>
    </citation>
    <scope>NUCLEOTIDE SEQUENCE [LARGE SCALE GENOMIC DNA]</scope>
    <source>
        <strain evidence="2 3">PSR21</strain>
    </source>
</reference>
<dbReference type="Gene3D" id="3.10.180.10">
    <property type="entry name" value="2,3-Dihydroxybiphenyl 1,2-Dioxygenase, domain 1"/>
    <property type="match status" value="1"/>
</dbReference>
<sequence length="134" mass="14492">MDPHVSLVTLGVSDLDRSIEFYRDGLGLPMRERTDADVAFFTTEGAWLALYPVELLAADANAADPTRDGGFGGITLAHNVASRADVDAVVAEAEAAGAEVVKSPQETDWGGYAGYFDDPDGYRWEVAWNPHFEI</sequence>
<dbReference type="InterPro" id="IPR004360">
    <property type="entry name" value="Glyas_Fos-R_dOase_dom"/>
</dbReference>
<evidence type="ECO:0000313" key="2">
    <source>
        <dbReference type="EMBL" id="MFC7315813.1"/>
    </source>
</evidence>
<feature type="domain" description="VOC" evidence="1">
    <location>
        <begin position="4"/>
        <end position="129"/>
    </location>
</feature>
<dbReference type="SUPFAM" id="SSF54593">
    <property type="entry name" value="Glyoxalase/Bleomycin resistance protein/Dihydroxybiphenyl dioxygenase"/>
    <property type="match status" value="1"/>
</dbReference>
<dbReference type="Pfam" id="PF00903">
    <property type="entry name" value="Glyoxalase"/>
    <property type="match status" value="1"/>
</dbReference>
<dbReference type="InterPro" id="IPR037523">
    <property type="entry name" value="VOC_core"/>
</dbReference>
<protein>
    <submittedName>
        <fullName evidence="2">VOC family protein</fullName>
    </submittedName>
</protein>
<organism evidence="2 3">
    <name type="scientific">Halomarina halobia</name>
    <dbReference type="NCBI Taxonomy" id="3033386"/>
    <lineage>
        <taxon>Archaea</taxon>
        <taxon>Methanobacteriati</taxon>
        <taxon>Methanobacteriota</taxon>
        <taxon>Stenosarchaea group</taxon>
        <taxon>Halobacteria</taxon>
        <taxon>Halobacteriales</taxon>
        <taxon>Natronomonadaceae</taxon>
        <taxon>Halomarina</taxon>
    </lineage>
</organism>
<keyword evidence="3" id="KW-1185">Reference proteome</keyword>
<dbReference type="PROSITE" id="PS51819">
    <property type="entry name" value="VOC"/>
    <property type="match status" value="1"/>
</dbReference>
<dbReference type="PANTHER" id="PTHR36503:SF1">
    <property type="entry name" value="BLR2520 PROTEIN"/>
    <property type="match status" value="1"/>
</dbReference>
<dbReference type="EMBL" id="JBHTBF010000001">
    <property type="protein sequence ID" value="MFC7315813.1"/>
    <property type="molecule type" value="Genomic_DNA"/>
</dbReference>
<dbReference type="GeneID" id="79314789"/>
<evidence type="ECO:0000259" key="1">
    <source>
        <dbReference type="PROSITE" id="PS51819"/>
    </source>
</evidence>
<evidence type="ECO:0000313" key="3">
    <source>
        <dbReference type="Proteomes" id="UP001596547"/>
    </source>
</evidence>
<dbReference type="RefSeq" id="WP_276305214.1">
    <property type="nucleotide sequence ID" value="NZ_CP119992.1"/>
</dbReference>
<accession>A0ABD6A5I4</accession>
<name>A0ABD6A5I4_9EURY</name>
<dbReference type="PANTHER" id="PTHR36503">
    <property type="entry name" value="BLR2520 PROTEIN"/>
    <property type="match status" value="1"/>
</dbReference>
<comment type="caution">
    <text evidence="2">The sequence shown here is derived from an EMBL/GenBank/DDBJ whole genome shotgun (WGS) entry which is preliminary data.</text>
</comment>
<dbReference type="AlphaFoldDB" id="A0ABD6A5I4"/>
<dbReference type="InterPro" id="IPR029068">
    <property type="entry name" value="Glyas_Bleomycin-R_OHBP_Dase"/>
</dbReference>